<evidence type="ECO:0000313" key="2">
    <source>
        <dbReference type="EMBL" id="CAK0878919.1"/>
    </source>
</evidence>
<reference evidence="2" key="1">
    <citation type="submission" date="2023-10" db="EMBL/GenBank/DDBJ databases">
        <authorList>
            <person name="Chen Y."/>
            <person name="Shah S."/>
            <person name="Dougan E. K."/>
            <person name="Thang M."/>
            <person name="Chan C."/>
        </authorList>
    </citation>
    <scope>NUCLEOTIDE SEQUENCE [LARGE SCALE GENOMIC DNA]</scope>
</reference>
<accession>A0ABN9W215</accession>
<evidence type="ECO:0000313" key="3">
    <source>
        <dbReference type="Proteomes" id="UP001189429"/>
    </source>
</evidence>
<proteinExistence type="predicted"/>
<feature type="compositionally biased region" description="Polar residues" evidence="1">
    <location>
        <begin position="23"/>
        <end position="36"/>
    </location>
</feature>
<dbReference type="Proteomes" id="UP001189429">
    <property type="component" value="Unassembled WGS sequence"/>
</dbReference>
<comment type="caution">
    <text evidence="2">The sequence shown here is derived from an EMBL/GenBank/DDBJ whole genome shotgun (WGS) entry which is preliminary data.</text>
</comment>
<name>A0ABN9W215_9DINO</name>
<dbReference type="EMBL" id="CAUYUJ010017901">
    <property type="protein sequence ID" value="CAK0878919.1"/>
    <property type="molecule type" value="Genomic_DNA"/>
</dbReference>
<feature type="region of interest" description="Disordered" evidence="1">
    <location>
        <begin position="21"/>
        <end position="60"/>
    </location>
</feature>
<protein>
    <submittedName>
        <fullName evidence="2">Uncharacterized protein</fullName>
    </submittedName>
</protein>
<keyword evidence="3" id="KW-1185">Reference proteome</keyword>
<sequence length="60" mass="6642">MLPQHFELLKGLINPNYAAQAEQARNSRSKLVTSLLTRRPRREYDEGDEDGGKGAASEGV</sequence>
<evidence type="ECO:0000256" key="1">
    <source>
        <dbReference type="SAM" id="MobiDB-lite"/>
    </source>
</evidence>
<organism evidence="2 3">
    <name type="scientific">Prorocentrum cordatum</name>
    <dbReference type="NCBI Taxonomy" id="2364126"/>
    <lineage>
        <taxon>Eukaryota</taxon>
        <taxon>Sar</taxon>
        <taxon>Alveolata</taxon>
        <taxon>Dinophyceae</taxon>
        <taxon>Prorocentrales</taxon>
        <taxon>Prorocentraceae</taxon>
        <taxon>Prorocentrum</taxon>
    </lineage>
</organism>
<gene>
    <name evidence="2" type="ORF">PCOR1329_LOCUS62520</name>
</gene>